<feature type="transmembrane region" description="Helical" evidence="1">
    <location>
        <begin position="50"/>
        <end position="71"/>
    </location>
</feature>
<keyword evidence="1" id="KW-1133">Transmembrane helix</keyword>
<evidence type="ECO:0000313" key="3">
    <source>
        <dbReference type="Proteomes" id="UP000391834"/>
    </source>
</evidence>
<reference evidence="2 3" key="1">
    <citation type="submission" date="2019-10" db="EMBL/GenBank/DDBJ databases">
        <title>Prolixibacter strains distinguished by the presence of nitrate reductase genes were adept at nitrate-dependent anaerobic corrosion of metallic iron and carbon steel.</title>
        <authorList>
            <person name="Iino T."/>
            <person name="Shono N."/>
            <person name="Ito K."/>
            <person name="Nakamura R."/>
            <person name="Sueoka K."/>
            <person name="Harayama S."/>
            <person name="Ohkuma M."/>
        </authorList>
    </citation>
    <scope>NUCLEOTIDE SEQUENCE [LARGE SCALE GENOMIC DNA]</scope>
    <source>
        <strain evidence="2 3">JCM 13498</strain>
    </source>
</reference>
<evidence type="ECO:0000256" key="1">
    <source>
        <dbReference type="SAM" id="Phobius"/>
    </source>
</evidence>
<accession>A0A5M4AV96</accession>
<feature type="transmembrane region" description="Helical" evidence="1">
    <location>
        <begin position="91"/>
        <end position="112"/>
    </location>
</feature>
<dbReference type="AlphaFoldDB" id="A0A5M4AV96"/>
<keyword evidence="1" id="KW-0812">Transmembrane</keyword>
<name>A0A5M4AV96_9BACT</name>
<keyword evidence="1" id="KW-0472">Membrane</keyword>
<dbReference type="EMBL" id="BLAX01000001">
    <property type="protein sequence ID" value="GET31865.1"/>
    <property type="molecule type" value="Genomic_DNA"/>
</dbReference>
<dbReference type="Proteomes" id="UP000391834">
    <property type="component" value="Unassembled WGS sequence"/>
</dbReference>
<dbReference type="RefSeq" id="WP_025863536.1">
    <property type="nucleotide sequence ID" value="NZ_BLAX01000001.1"/>
</dbReference>
<comment type="caution">
    <text evidence="2">The sequence shown here is derived from an EMBL/GenBank/DDBJ whole genome shotgun (WGS) entry which is preliminary data.</text>
</comment>
<evidence type="ECO:0000313" key="2">
    <source>
        <dbReference type="EMBL" id="GET31865.1"/>
    </source>
</evidence>
<gene>
    <name evidence="2" type="ORF">PbJCM13498_07280</name>
</gene>
<protein>
    <submittedName>
        <fullName evidence="2">Uncharacterized protein</fullName>
    </submittedName>
</protein>
<sequence length="116" mass="13512">MKEEAYNEMDQLIGQVLKEEPEFSLPADFANRVSRKVGDRMLRKRLLSEYAWKVGVIVVPLLILAGIFFYFDPKTISQMLSNVSNEYLPYILLIVLVGLVIFADQVILRFFLLRRK</sequence>
<proteinExistence type="predicted"/>
<organism evidence="2 3">
    <name type="scientific">Prolixibacter bellariivorans</name>
    <dbReference type="NCBI Taxonomy" id="314319"/>
    <lineage>
        <taxon>Bacteria</taxon>
        <taxon>Pseudomonadati</taxon>
        <taxon>Bacteroidota</taxon>
        <taxon>Bacteroidia</taxon>
        <taxon>Marinilabiliales</taxon>
        <taxon>Prolixibacteraceae</taxon>
        <taxon>Prolixibacter</taxon>
    </lineage>
</organism>
<keyword evidence="3" id="KW-1185">Reference proteome</keyword>